<keyword evidence="1" id="KW-1133">Transmembrane helix</keyword>
<evidence type="ECO:0000313" key="3">
    <source>
        <dbReference type="Proteomes" id="UP000501526"/>
    </source>
</evidence>
<dbReference type="KEGG" id="vg:55630549"/>
<keyword evidence="1" id="KW-0812">Transmembrane</keyword>
<protein>
    <submittedName>
        <fullName evidence="2">Uncharacterized protein</fullName>
    </submittedName>
</protein>
<name>A0A6M3SUS6_9CAUD</name>
<feature type="transmembrane region" description="Helical" evidence="1">
    <location>
        <begin position="20"/>
        <end position="36"/>
    </location>
</feature>
<dbReference type="GeneID" id="55630549"/>
<organism evidence="2 3">
    <name type="scientific">Gordonia phage Secretariat</name>
    <dbReference type="NCBI Taxonomy" id="2725616"/>
    <lineage>
        <taxon>Viruses</taxon>
        <taxon>Duplodnaviria</taxon>
        <taxon>Heunggongvirae</taxon>
        <taxon>Uroviricota</taxon>
        <taxon>Caudoviricetes</taxon>
        <taxon>Deejayvirinae</taxon>
        <taxon>Secretariatvirus</taxon>
        <taxon>Secretariatvirus secretariat</taxon>
    </lineage>
</organism>
<accession>A0A6M3SUS6</accession>
<dbReference type="Proteomes" id="UP000501526">
    <property type="component" value="Segment"/>
</dbReference>
<evidence type="ECO:0000313" key="2">
    <source>
        <dbReference type="EMBL" id="QJD49616.1"/>
    </source>
</evidence>
<keyword evidence="1" id="KW-0472">Membrane</keyword>
<gene>
    <name evidence="2" type="primary">39</name>
    <name evidence="2" type="ORF">SEA_SECRETARIAT_39</name>
</gene>
<sequence>MYEEKIVPIKKHIRRNRAKYAAGATLVACLTVQYKIGQQWNHFLRDHEMLDTFYREED</sequence>
<dbReference type="EMBL" id="MT310850">
    <property type="protein sequence ID" value="QJD49616.1"/>
    <property type="molecule type" value="Genomic_DNA"/>
</dbReference>
<keyword evidence="3" id="KW-1185">Reference proteome</keyword>
<evidence type="ECO:0000256" key="1">
    <source>
        <dbReference type="SAM" id="Phobius"/>
    </source>
</evidence>
<dbReference type="RefSeq" id="YP_009859449.1">
    <property type="nucleotide sequence ID" value="NC_048876.1"/>
</dbReference>
<proteinExistence type="predicted"/>
<reference evidence="2 3" key="1">
    <citation type="submission" date="2020-04" db="EMBL/GenBank/DDBJ databases">
        <authorList>
            <person name="Chase M.A."/>
            <person name="Coleman C.N."/>
            <person name="Cunha M.O."/>
            <person name="Daffner M."/>
            <person name="Deam C.J."/>
            <person name="Deloso L.J."/>
            <person name="Desomma A.M."/>
            <person name="Gallardo J."/>
            <person name="Horne M.E."/>
            <person name="Kanahan O.P."/>
            <person name="Lam V."/>
            <person name="Morgan R.T."/>
            <person name="Mustor E.M."/>
            <person name="Ricardo-Iglesias M."/>
            <person name="Sartorio C.J."/>
            <person name="Sciacchitano A.R."/>
            <person name="Tvenstrup A.W."/>
            <person name="Wood A.R."/>
            <person name="Pollenz R.S."/>
            <person name="Garlena R.A."/>
            <person name="Russell D.A."/>
            <person name="Pope W.H."/>
            <person name="Jacobs-Sera D."/>
            <person name="Hatfull G.F."/>
        </authorList>
    </citation>
    <scope>NUCLEOTIDE SEQUENCE [LARGE SCALE GENOMIC DNA]</scope>
</reference>